<keyword evidence="8" id="KW-0276">Fatty acid metabolism</keyword>
<keyword evidence="6 15" id="KW-0812">Transmembrane</keyword>
<name>A0A2G8JV06_STIJA</name>
<accession>A0A2G8JV06</accession>
<keyword evidence="13 15" id="KW-0472">Membrane</keyword>
<dbReference type="InterPro" id="IPR000626">
    <property type="entry name" value="Ubiquitin-like_dom"/>
</dbReference>
<dbReference type="PANTHER" id="PTHR10556">
    <property type="entry name" value="3-OXO-5-ALPHA-STEROID 4-DEHYDROGENASE"/>
    <property type="match status" value="1"/>
</dbReference>
<evidence type="ECO:0000256" key="4">
    <source>
        <dbReference type="ARBA" id="ARBA00012530"/>
    </source>
</evidence>
<feature type="domain" description="Ubiquitin-like" evidence="16">
    <location>
        <begin position="29"/>
        <end position="84"/>
    </location>
</feature>
<evidence type="ECO:0000256" key="11">
    <source>
        <dbReference type="ARBA" id="ARBA00023002"/>
    </source>
</evidence>
<dbReference type="Gene3D" id="1.20.120.1630">
    <property type="match status" value="1"/>
</dbReference>
<feature type="transmembrane region" description="Helical" evidence="15">
    <location>
        <begin position="259"/>
        <end position="287"/>
    </location>
</feature>
<comment type="similarity">
    <text evidence="3">Belongs to the steroid 5-alpha reductase family.</text>
</comment>
<dbReference type="PROSITE" id="PS50053">
    <property type="entry name" value="UBIQUITIN_2"/>
    <property type="match status" value="1"/>
</dbReference>
<dbReference type="EC" id="1.3.1.93" evidence="4"/>
<dbReference type="STRING" id="307972.A0A2G8JV06"/>
<dbReference type="GO" id="GO:0042761">
    <property type="term" value="P:very long-chain fatty acid biosynthetic process"/>
    <property type="evidence" value="ECO:0007669"/>
    <property type="project" value="TreeGrafter"/>
</dbReference>
<feature type="transmembrane region" description="Helical" evidence="15">
    <location>
        <begin position="91"/>
        <end position="110"/>
    </location>
</feature>
<keyword evidence="7" id="KW-0256">Endoplasmic reticulum</keyword>
<keyword evidence="5" id="KW-0444">Lipid biosynthesis</keyword>
<evidence type="ECO:0000256" key="14">
    <source>
        <dbReference type="ARBA" id="ARBA00023160"/>
    </source>
</evidence>
<keyword evidence="9" id="KW-0521">NADP</keyword>
<dbReference type="OrthoDB" id="540503at2759"/>
<dbReference type="Pfam" id="PF02544">
    <property type="entry name" value="Steroid_dh"/>
    <property type="match status" value="1"/>
</dbReference>
<dbReference type="GO" id="GO:0005789">
    <property type="term" value="C:endoplasmic reticulum membrane"/>
    <property type="evidence" value="ECO:0007669"/>
    <property type="project" value="UniProtKB-SubCell"/>
</dbReference>
<evidence type="ECO:0000256" key="15">
    <source>
        <dbReference type="SAM" id="Phobius"/>
    </source>
</evidence>
<dbReference type="InterPro" id="IPR039357">
    <property type="entry name" value="SRD5A/TECR"/>
</dbReference>
<evidence type="ECO:0000313" key="18">
    <source>
        <dbReference type="Proteomes" id="UP000230750"/>
    </source>
</evidence>
<evidence type="ECO:0000256" key="2">
    <source>
        <dbReference type="ARBA" id="ARBA00005194"/>
    </source>
</evidence>
<keyword evidence="12" id="KW-0443">Lipid metabolism</keyword>
<evidence type="ECO:0000256" key="10">
    <source>
        <dbReference type="ARBA" id="ARBA00022989"/>
    </source>
</evidence>
<keyword evidence="14" id="KW-0275">Fatty acid biosynthesis</keyword>
<dbReference type="Pfam" id="PF21696">
    <property type="entry name" value="TECR_N"/>
    <property type="match status" value="1"/>
</dbReference>
<evidence type="ECO:0000256" key="12">
    <source>
        <dbReference type="ARBA" id="ARBA00023098"/>
    </source>
</evidence>
<dbReference type="EMBL" id="MRZV01001227">
    <property type="protein sequence ID" value="PIK39550.1"/>
    <property type="molecule type" value="Genomic_DNA"/>
</dbReference>
<proteinExistence type="inferred from homology"/>
<dbReference type="InterPro" id="IPR049127">
    <property type="entry name" value="TECR-like_N"/>
</dbReference>
<evidence type="ECO:0000256" key="7">
    <source>
        <dbReference type="ARBA" id="ARBA00022824"/>
    </source>
</evidence>
<dbReference type="SUPFAM" id="SSF54236">
    <property type="entry name" value="Ubiquitin-like"/>
    <property type="match status" value="1"/>
</dbReference>
<comment type="pathway">
    <text evidence="2">Lipid metabolism; fatty acid biosynthesis.</text>
</comment>
<comment type="subcellular location">
    <subcellularLocation>
        <location evidence="1">Endoplasmic reticulum membrane</location>
        <topology evidence="1">Multi-pass membrane protein</topology>
    </subcellularLocation>
</comment>
<dbReference type="Proteomes" id="UP000230750">
    <property type="component" value="Unassembled WGS sequence"/>
</dbReference>
<feature type="transmembrane region" description="Helical" evidence="15">
    <location>
        <begin position="169"/>
        <end position="190"/>
    </location>
</feature>
<dbReference type="InterPro" id="IPR001104">
    <property type="entry name" value="3-oxo-5_a-steroid_4-DH_C"/>
</dbReference>
<evidence type="ECO:0000256" key="3">
    <source>
        <dbReference type="ARBA" id="ARBA00007742"/>
    </source>
</evidence>
<keyword evidence="11" id="KW-0560">Oxidoreductase</keyword>
<dbReference type="Gene3D" id="3.10.20.90">
    <property type="entry name" value="Phosphatidylinositol 3-kinase Catalytic Subunit, Chain A, domain 1"/>
    <property type="match status" value="1"/>
</dbReference>
<dbReference type="PROSITE" id="PS50244">
    <property type="entry name" value="S5A_REDUCTASE"/>
    <property type="match status" value="1"/>
</dbReference>
<evidence type="ECO:0000256" key="9">
    <source>
        <dbReference type="ARBA" id="ARBA00022857"/>
    </source>
</evidence>
<dbReference type="InterPro" id="IPR029071">
    <property type="entry name" value="Ubiquitin-like_domsf"/>
</dbReference>
<evidence type="ECO:0000259" key="16">
    <source>
        <dbReference type="PROSITE" id="PS50053"/>
    </source>
</evidence>
<reference evidence="17 18" key="1">
    <citation type="journal article" date="2017" name="PLoS Biol.">
        <title>The sea cucumber genome provides insights into morphological evolution and visceral regeneration.</title>
        <authorList>
            <person name="Zhang X."/>
            <person name="Sun L."/>
            <person name="Yuan J."/>
            <person name="Sun Y."/>
            <person name="Gao Y."/>
            <person name="Zhang L."/>
            <person name="Li S."/>
            <person name="Dai H."/>
            <person name="Hamel J.F."/>
            <person name="Liu C."/>
            <person name="Yu Y."/>
            <person name="Liu S."/>
            <person name="Lin W."/>
            <person name="Guo K."/>
            <person name="Jin S."/>
            <person name="Xu P."/>
            <person name="Storey K.B."/>
            <person name="Huan P."/>
            <person name="Zhang T."/>
            <person name="Zhou Y."/>
            <person name="Zhang J."/>
            <person name="Lin C."/>
            <person name="Li X."/>
            <person name="Xing L."/>
            <person name="Huo D."/>
            <person name="Sun M."/>
            <person name="Wang L."/>
            <person name="Mercier A."/>
            <person name="Li F."/>
            <person name="Yang H."/>
            <person name="Xiang J."/>
        </authorList>
    </citation>
    <scope>NUCLEOTIDE SEQUENCE [LARGE SCALE GENOMIC DNA]</scope>
    <source>
        <strain evidence="17">Shaxun</strain>
        <tissue evidence="17">Muscle</tissue>
    </source>
</reference>
<sequence length="314" mass="36324">MARPMWIRYRWSFDCYAQCRVAYKLQDWLKKTSTISDVKKQYQLKKKSAYPSRQSYRLEPKGKSLKDEQTLNSLGLRSGSKLYFKDLGPQVGWSTVFLTEYFGPLVIYLIFYVRPSIIYGADAADQPRDIAVHIAAACWTFHYAKRLLETIFVHRFSHATMPIMNIFKYICVQVLNVLTLFSVFTSAYLLPSTEFGNAQLYGGLAGFLFAEYGNWRIHMAFRNLRTPGTKERRIPNATGDPMTILFNLVTCPNYTYETIAWVSFSVMTQCLPALVFGVCGFVQMAIWAKGKHRNYLKEFKNYPRGRKAILPFLI</sequence>
<organism evidence="17 18">
    <name type="scientific">Stichopus japonicus</name>
    <name type="common">Sea cucumber</name>
    <dbReference type="NCBI Taxonomy" id="307972"/>
    <lineage>
        <taxon>Eukaryota</taxon>
        <taxon>Metazoa</taxon>
        <taxon>Echinodermata</taxon>
        <taxon>Eleutherozoa</taxon>
        <taxon>Echinozoa</taxon>
        <taxon>Holothuroidea</taxon>
        <taxon>Aspidochirotacea</taxon>
        <taxon>Aspidochirotida</taxon>
        <taxon>Stichopodidae</taxon>
        <taxon>Apostichopus</taxon>
    </lineage>
</organism>
<evidence type="ECO:0000256" key="6">
    <source>
        <dbReference type="ARBA" id="ARBA00022692"/>
    </source>
</evidence>
<dbReference type="FunFam" id="3.10.20.90:FF:000131">
    <property type="entry name" value="trans-2,3-enoyl-CoA reductase-like"/>
    <property type="match status" value="1"/>
</dbReference>
<protein>
    <recommendedName>
        <fullName evidence="4">very-long-chain enoyl-CoA reductase</fullName>
        <ecNumber evidence="4">1.3.1.93</ecNumber>
    </recommendedName>
</protein>
<keyword evidence="18" id="KW-1185">Reference proteome</keyword>
<evidence type="ECO:0000256" key="8">
    <source>
        <dbReference type="ARBA" id="ARBA00022832"/>
    </source>
</evidence>
<evidence type="ECO:0000256" key="5">
    <source>
        <dbReference type="ARBA" id="ARBA00022516"/>
    </source>
</evidence>
<dbReference type="CDD" id="cd01801">
    <property type="entry name" value="Ubl_TECR_like"/>
    <property type="match status" value="1"/>
</dbReference>
<dbReference type="GO" id="GO:0102758">
    <property type="term" value="F:very-long-chain enoyl-CoA reductase activity"/>
    <property type="evidence" value="ECO:0007669"/>
    <property type="project" value="UniProtKB-EC"/>
</dbReference>
<keyword evidence="10 15" id="KW-1133">Transmembrane helix</keyword>
<evidence type="ECO:0000256" key="1">
    <source>
        <dbReference type="ARBA" id="ARBA00004477"/>
    </source>
</evidence>
<evidence type="ECO:0000256" key="13">
    <source>
        <dbReference type="ARBA" id="ARBA00023136"/>
    </source>
</evidence>
<evidence type="ECO:0000313" key="17">
    <source>
        <dbReference type="EMBL" id="PIK39550.1"/>
    </source>
</evidence>
<gene>
    <name evidence="17" type="ORF">BSL78_23607</name>
</gene>
<dbReference type="AlphaFoldDB" id="A0A2G8JV06"/>
<comment type="caution">
    <text evidence="17">The sequence shown here is derived from an EMBL/GenBank/DDBJ whole genome shotgun (WGS) entry which is preliminary data.</text>
</comment>
<dbReference type="PANTHER" id="PTHR10556:SF28">
    <property type="entry name" value="VERY-LONG-CHAIN ENOYL-COA REDUCTASE"/>
    <property type="match status" value="1"/>
</dbReference>